<organism evidence="1 2">
    <name type="scientific">Helicobacter mastomyrinus</name>
    <dbReference type="NCBI Taxonomy" id="287948"/>
    <lineage>
        <taxon>Bacteria</taxon>
        <taxon>Pseudomonadati</taxon>
        <taxon>Campylobacterota</taxon>
        <taxon>Epsilonproteobacteria</taxon>
        <taxon>Campylobacterales</taxon>
        <taxon>Helicobacteraceae</taxon>
        <taxon>Helicobacter</taxon>
    </lineage>
</organism>
<dbReference type="Gene3D" id="1.20.1600.10">
    <property type="entry name" value="Outer membrane efflux proteins (OEP)"/>
    <property type="match status" value="1"/>
</dbReference>
<gene>
    <name evidence="1" type="ORF">V3I05_08080</name>
</gene>
<proteinExistence type="predicted"/>
<dbReference type="PANTHER" id="PTHR30203">
    <property type="entry name" value="OUTER MEMBRANE CATION EFFLUX PROTEIN"/>
    <property type="match status" value="1"/>
</dbReference>
<evidence type="ECO:0000313" key="1">
    <source>
        <dbReference type="EMBL" id="XAM17638.1"/>
    </source>
</evidence>
<name>A0ABZ3F3B5_9HELI</name>
<evidence type="ECO:0000313" key="2">
    <source>
        <dbReference type="Proteomes" id="UP001434737"/>
    </source>
</evidence>
<dbReference type="SUPFAM" id="SSF56954">
    <property type="entry name" value="Outer membrane efflux proteins (OEP)"/>
    <property type="match status" value="1"/>
</dbReference>
<protein>
    <submittedName>
        <fullName evidence="1">TolC family protein</fullName>
    </submittedName>
</protein>
<dbReference type="InterPro" id="IPR010131">
    <property type="entry name" value="MdtP/NodT-like"/>
</dbReference>
<dbReference type="Proteomes" id="UP001434737">
    <property type="component" value="Chromosome"/>
</dbReference>
<keyword evidence="2" id="KW-1185">Reference proteome</keyword>
<sequence length="433" mass="49360">MKYIYILMLSFSVALGDSEFVDFNRLEEEFHIHKPTIKQDMSIDEFIERIEQNSTYLAKSRAMAQSLLYEGKANRAWNSPYIDAEVTRVKSPAGGTQPESLILFMLAPRLPWVSYTLSQSYQNKILRQEKSYELTKRLALINAKRLYLDYLVLNEQHQIYTTRYENAKNQLKISQVQYEAGRISKAQYLFFKSDFLSTKVALKTSYTEMLNTLNALKVILGITTQDSDLHINGLDFAFLHSIDTPYLEKNLKENLYLDIIALDIKDYQYSAKIASQSRFDSFEIGGGINTSETSNGVVFKIKVPLPLTTKYGNQKAMYLALQSGAIRESEILKDSLLMNAKSYLEQLDVKQEIIALAKDNENNRAELSETSRIGYEAGKISAFEYLSVKNEHLDAMIATTQAKRDYISTLAKLEETLSSVLNLPLTSSTKEKS</sequence>
<dbReference type="RefSeq" id="WP_343353279.1">
    <property type="nucleotide sequence ID" value="NZ_CP145316.1"/>
</dbReference>
<reference evidence="1 2" key="1">
    <citation type="submission" date="2024-02" db="EMBL/GenBank/DDBJ databases">
        <title>Genome and pathogenicity analysis of Helicobacter mastomyrinus isolated from mice.</title>
        <authorList>
            <person name="Zhu L."/>
        </authorList>
    </citation>
    <scope>NUCLEOTIDE SEQUENCE [LARGE SCALE GENOMIC DNA]</scope>
    <source>
        <strain evidence="1 2">Hm-17</strain>
    </source>
</reference>
<accession>A0ABZ3F3B5</accession>
<dbReference type="EMBL" id="CP145316">
    <property type="protein sequence ID" value="XAM17638.1"/>
    <property type="molecule type" value="Genomic_DNA"/>
</dbReference>